<dbReference type="AlphaFoldDB" id="A0A368NAZ3"/>
<proteinExistence type="predicted"/>
<comment type="caution">
    <text evidence="1">The sequence shown here is derived from an EMBL/GenBank/DDBJ whole genome shotgun (WGS) entry which is preliminary data.</text>
</comment>
<organism evidence="1 2">
    <name type="scientific">Haloplanus salinus</name>
    <dbReference type="NCBI Taxonomy" id="1126245"/>
    <lineage>
        <taxon>Archaea</taxon>
        <taxon>Methanobacteriati</taxon>
        <taxon>Methanobacteriota</taxon>
        <taxon>Stenosarchaea group</taxon>
        <taxon>Halobacteria</taxon>
        <taxon>Halobacteriales</taxon>
        <taxon>Haloferacaceae</taxon>
        <taxon>Haloplanus</taxon>
    </lineage>
</organism>
<accession>A0A368NAZ3</accession>
<dbReference type="RefSeq" id="WP_114448268.1">
    <property type="nucleotide sequence ID" value="NZ_QPHM01000001.1"/>
</dbReference>
<dbReference type="Proteomes" id="UP000252189">
    <property type="component" value="Unassembled WGS sequence"/>
</dbReference>
<dbReference type="EMBL" id="QPHM01000001">
    <property type="protein sequence ID" value="RCU46714.1"/>
    <property type="molecule type" value="Genomic_DNA"/>
</dbReference>
<dbReference type="OrthoDB" id="229737at2157"/>
<reference evidence="1 2" key="1">
    <citation type="submission" date="2018-07" db="EMBL/GenBank/DDBJ databases">
        <title>Genome sequences of Haloplanus salinus JCM 18368T.</title>
        <authorList>
            <person name="Kim Y.B."/>
            <person name="Roh S.W."/>
        </authorList>
    </citation>
    <scope>NUCLEOTIDE SEQUENCE [LARGE SCALE GENOMIC DNA]</scope>
    <source>
        <strain evidence="1 2">JCM 18368</strain>
    </source>
</reference>
<sequence>MERAGRFRVYRGVESVPHINVQAVAEPTLYSVYRSGYDAGLQEMVDALATGDLLEATLDGDPADDAEPWRLTAADRIDRVRTAFAVDVDPPAVARECWTTGRTEPAYTVLTDDGEPVGVCGVQPRDPLPNGAFVPSVLTGLLPLEAEFESVPKVGEPAVEAVFLDPDPPEASSYRRPYGVVFLFTRPSTAPAERLRETYDCPLDSDTRPTFDPYAIRR</sequence>
<name>A0A368NAZ3_9EURY</name>
<protein>
    <submittedName>
        <fullName evidence="1">Uncharacterized protein</fullName>
    </submittedName>
</protein>
<gene>
    <name evidence="1" type="ORF">DU504_04990</name>
</gene>
<keyword evidence="2" id="KW-1185">Reference proteome</keyword>
<evidence type="ECO:0000313" key="1">
    <source>
        <dbReference type="EMBL" id="RCU46714.1"/>
    </source>
</evidence>
<evidence type="ECO:0000313" key="2">
    <source>
        <dbReference type="Proteomes" id="UP000252189"/>
    </source>
</evidence>